<dbReference type="InterPro" id="IPR037679">
    <property type="entry name" value="Apc5"/>
</dbReference>
<sequence>MMTNGVVHANVFGIKDWVTPYKIAVLVLLDEMTVSKCISLLEKRRLNKLILPLLQGPDMTLVQLLKTVEDCCPQLAYAVHLRLHLMADGELKDMESFFDVLPSPFNETESEAHKSSVVGLFMRHMVLAYNKLSFSQVYKLYKALQQYYKSYERKAPLVSDATTDADMEQLAPDGLGRKVEKQDLDLPPRYSILVSLSVWYAIGQTWLKGPYRGSAVRGLCDVLWMCVCSVIPAGGHSCFPVHRSFQDHSGADLQGQFQAASEILKHLKERFPSNSQNAKLWMICEQKIQFDRALNDGKYHMAESLVSVISALCKTEGLYRVMLAIAELYWRSSSHGIVLPLLLQTLALSREHHLQKLASETVLHLAFSQLMLGIPEQALNILHMAIEPILAHGAVMDKGRALLLVAKCQVVTSASVPADQRHQALVVAIQNLEEARSYFDKVDCRDRVRDIFYLQARLYHSLGKTLERNKCAMLFRQLNEELPSHGVPLLTRL</sequence>
<dbReference type="Pfam" id="PF21371">
    <property type="entry name" value="Apc5_N"/>
    <property type="match status" value="1"/>
</dbReference>
<dbReference type="PANTHER" id="PTHR12830:SF9">
    <property type="entry name" value="ANAPHASE-PROMOTING COMPLEX SUBUNIT 5"/>
    <property type="match status" value="1"/>
</dbReference>
<keyword evidence="4" id="KW-0131">Cell cycle</keyword>
<accession>A0ABS2YUV8</accession>
<name>A0ABS2YUV8_POLSE</name>
<reference evidence="6" key="1">
    <citation type="journal article" date="2021" name="Cell">
        <title>Tracing the genetic footprints of vertebrate landing in non-teleost ray-finned fishes.</title>
        <authorList>
            <person name="Bi X."/>
            <person name="Wang K."/>
            <person name="Yang L."/>
            <person name="Pan H."/>
            <person name="Jiang H."/>
            <person name="Wei Q."/>
            <person name="Fang M."/>
            <person name="Yu H."/>
            <person name="Zhu C."/>
            <person name="Cai Y."/>
            <person name="He Y."/>
            <person name="Gan X."/>
            <person name="Zeng H."/>
            <person name="Yu D."/>
            <person name="Zhu Y."/>
            <person name="Jiang H."/>
            <person name="Qiu Q."/>
            <person name="Yang H."/>
            <person name="Zhang Y.E."/>
            <person name="Wang W."/>
            <person name="Zhu M."/>
            <person name="He S."/>
            <person name="Zhang G."/>
        </authorList>
    </citation>
    <scope>NUCLEOTIDE SEQUENCE</scope>
    <source>
        <strain evidence="6">Bchr_001</strain>
    </source>
</reference>
<feature type="non-terminal residue" evidence="6">
    <location>
        <position position="493"/>
    </location>
</feature>
<comment type="caution">
    <text evidence="6">The sequence shown here is derived from an EMBL/GenBank/DDBJ whole genome shotgun (WGS) entry which is preliminary data.</text>
</comment>
<keyword evidence="2" id="KW-0498">Mitosis</keyword>
<evidence type="ECO:0000256" key="2">
    <source>
        <dbReference type="ARBA" id="ARBA00022776"/>
    </source>
</evidence>
<evidence type="ECO:0000313" key="7">
    <source>
        <dbReference type="Proteomes" id="UP001166052"/>
    </source>
</evidence>
<gene>
    <name evidence="6" type="primary">Anapc5_1</name>
    <name evidence="6" type="ORF">GTO92_0013456</name>
</gene>
<organism evidence="6 7">
    <name type="scientific">Polypterus senegalus</name>
    <name type="common">Senegal bichir</name>
    <dbReference type="NCBI Taxonomy" id="55291"/>
    <lineage>
        <taxon>Eukaryota</taxon>
        <taxon>Metazoa</taxon>
        <taxon>Chordata</taxon>
        <taxon>Craniata</taxon>
        <taxon>Vertebrata</taxon>
        <taxon>Euteleostomi</taxon>
        <taxon>Actinopterygii</taxon>
        <taxon>Polypteriformes</taxon>
        <taxon>Polypteridae</taxon>
        <taxon>Polypterus</taxon>
    </lineage>
</organism>
<dbReference type="Proteomes" id="UP001166052">
    <property type="component" value="Unassembled WGS sequence"/>
</dbReference>
<feature type="domain" description="Anaphase-promoting complex subunit 5 N-terminal" evidence="5">
    <location>
        <begin position="18"/>
        <end position="154"/>
    </location>
</feature>
<dbReference type="CDD" id="cd16270">
    <property type="entry name" value="Apc5_N"/>
    <property type="match status" value="1"/>
</dbReference>
<dbReference type="EMBL" id="JAAWVN010006023">
    <property type="protein sequence ID" value="MBN3289980.1"/>
    <property type="molecule type" value="Genomic_DNA"/>
</dbReference>
<evidence type="ECO:0000259" key="5">
    <source>
        <dbReference type="Pfam" id="PF21371"/>
    </source>
</evidence>
<protein>
    <submittedName>
        <fullName evidence="6">APC5 protein</fullName>
    </submittedName>
</protein>
<proteinExistence type="predicted"/>
<keyword evidence="1" id="KW-0132">Cell division</keyword>
<evidence type="ECO:0000256" key="3">
    <source>
        <dbReference type="ARBA" id="ARBA00022786"/>
    </source>
</evidence>
<dbReference type="InterPro" id="IPR048968">
    <property type="entry name" value="Apc5_N"/>
</dbReference>
<keyword evidence="7" id="KW-1185">Reference proteome</keyword>
<keyword evidence="3" id="KW-0833">Ubl conjugation pathway</keyword>
<feature type="non-terminal residue" evidence="6">
    <location>
        <position position="1"/>
    </location>
</feature>
<evidence type="ECO:0000256" key="1">
    <source>
        <dbReference type="ARBA" id="ARBA00022618"/>
    </source>
</evidence>
<evidence type="ECO:0000313" key="6">
    <source>
        <dbReference type="EMBL" id="MBN3289980.1"/>
    </source>
</evidence>
<dbReference type="PANTHER" id="PTHR12830">
    <property type="entry name" value="ANAPHASE-PROMOTING COMPLEX SUBUNIT 5"/>
    <property type="match status" value="1"/>
</dbReference>
<evidence type="ECO:0000256" key="4">
    <source>
        <dbReference type="ARBA" id="ARBA00023306"/>
    </source>
</evidence>